<organism evidence="2 3">
    <name type="scientific">Collybiopsis luxurians FD-317 M1</name>
    <dbReference type="NCBI Taxonomy" id="944289"/>
    <lineage>
        <taxon>Eukaryota</taxon>
        <taxon>Fungi</taxon>
        <taxon>Dikarya</taxon>
        <taxon>Basidiomycota</taxon>
        <taxon>Agaricomycotina</taxon>
        <taxon>Agaricomycetes</taxon>
        <taxon>Agaricomycetidae</taxon>
        <taxon>Agaricales</taxon>
        <taxon>Marasmiineae</taxon>
        <taxon>Omphalotaceae</taxon>
        <taxon>Collybiopsis</taxon>
        <taxon>Collybiopsis luxurians</taxon>
    </lineage>
</organism>
<proteinExistence type="predicted"/>
<keyword evidence="3" id="KW-1185">Reference proteome</keyword>
<dbReference type="EMBL" id="KN834777">
    <property type="protein sequence ID" value="KIK60047.1"/>
    <property type="molecule type" value="Genomic_DNA"/>
</dbReference>
<dbReference type="AlphaFoldDB" id="A0A0D0CN10"/>
<evidence type="ECO:0000313" key="2">
    <source>
        <dbReference type="EMBL" id="KIK60047.1"/>
    </source>
</evidence>
<evidence type="ECO:0000313" key="3">
    <source>
        <dbReference type="Proteomes" id="UP000053593"/>
    </source>
</evidence>
<keyword evidence="1" id="KW-0732">Signal</keyword>
<sequence length="90" mass="9187">MHFFTKILAFASVVSLTSAFLLTERQCTGLGQSCTGSESDSPCCFPLRCQESICVLCSPTLSPCTSGAPCCSGACVQLVGTPGQGVCASP</sequence>
<feature type="chain" id="PRO_5002208535" evidence="1">
    <location>
        <begin position="20"/>
        <end position="90"/>
    </location>
</feature>
<accession>A0A0D0CN10</accession>
<name>A0A0D0CN10_9AGAR</name>
<protein>
    <submittedName>
        <fullName evidence="2">Uncharacterized protein</fullName>
    </submittedName>
</protein>
<gene>
    <name evidence="2" type="ORF">GYMLUDRAFT_618296</name>
</gene>
<feature type="signal peptide" evidence="1">
    <location>
        <begin position="1"/>
        <end position="19"/>
    </location>
</feature>
<reference evidence="2 3" key="1">
    <citation type="submission" date="2014-04" db="EMBL/GenBank/DDBJ databases">
        <title>Evolutionary Origins and Diversification of the Mycorrhizal Mutualists.</title>
        <authorList>
            <consortium name="DOE Joint Genome Institute"/>
            <consortium name="Mycorrhizal Genomics Consortium"/>
            <person name="Kohler A."/>
            <person name="Kuo A."/>
            <person name="Nagy L.G."/>
            <person name="Floudas D."/>
            <person name="Copeland A."/>
            <person name="Barry K.W."/>
            <person name="Cichocki N."/>
            <person name="Veneault-Fourrey C."/>
            <person name="LaButti K."/>
            <person name="Lindquist E.A."/>
            <person name="Lipzen A."/>
            <person name="Lundell T."/>
            <person name="Morin E."/>
            <person name="Murat C."/>
            <person name="Riley R."/>
            <person name="Ohm R."/>
            <person name="Sun H."/>
            <person name="Tunlid A."/>
            <person name="Henrissat B."/>
            <person name="Grigoriev I.V."/>
            <person name="Hibbett D.S."/>
            <person name="Martin F."/>
        </authorList>
    </citation>
    <scope>NUCLEOTIDE SEQUENCE [LARGE SCALE GENOMIC DNA]</scope>
    <source>
        <strain evidence="2 3">FD-317 M1</strain>
    </source>
</reference>
<evidence type="ECO:0000256" key="1">
    <source>
        <dbReference type="SAM" id="SignalP"/>
    </source>
</evidence>
<dbReference type="Proteomes" id="UP000053593">
    <property type="component" value="Unassembled WGS sequence"/>
</dbReference>
<dbReference type="HOGENOM" id="CLU_2441084_0_0_1"/>